<evidence type="ECO:0000313" key="2">
    <source>
        <dbReference type="EMBL" id="SFK92983.1"/>
    </source>
</evidence>
<dbReference type="AlphaFoldDB" id="A0A1I4DIR7"/>
<dbReference type="OrthoDB" id="9779041at2"/>
<evidence type="ECO:0000259" key="1">
    <source>
        <dbReference type="Pfam" id="PF01370"/>
    </source>
</evidence>
<dbReference type="InterPro" id="IPR050177">
    <property type="entry name" value="Lipid_A_modif_metabolic_enz"/>
</dbReference>
<name>A0A1I4DIR7_9ACTN</name>
<proteinExistence type="predicted"/>
<dbReference type="Gene3D" id="3.40.50.720">
    <property type="entry name" value="NAD(P)-binding Rossmann-like Domain"/>
    <property type="match status" value="1"/>
</dbReference>
<accession>A0A1I4DIR7</accession>
<sequence>MGSGPPGPSGANTVQGRVVAEEFYSAVDLRGAPVLVTGGTGFLGAYVVPRLVAAGCRVTVVGPERGWREPLQQLIREGIVRLIQEAEWWRPDTTRRVARLAADTERLVHLAYVPVPPGTGTPLRRAHHELTVNAGGLLGLLVALGEGLGHVVLAGSLEVYGGTPPVPVDERVRPEPASAFGAARLALEDQLREIAATGGPEVTALRLSTLYGPGETVPRAVPSFIRAGLAGLPAVIRGDGLERRDYLHVADAARLVVRALGCPPRVGPSPQHFRLVHGASGAGQRTAALAQLVRDLLAARGRSTPAPLHLGGPLLPDLLCRTDRAREQLGFSAAIGLADGLAEEIDWLTGHPELWRYLMSDAGV</sequence>
<gene>
    <name evidence="2" type="ORF">SAMN04488085_104402</name>
</gene>
<organism evidence="2 3">
    <name type="scientific">Geodermatophilus ruber</name>
    <dbReference type="NCBI Taxonomy" id="504800"/>
    <lineage>
        <taxon>Bacteria</taxon>
        <taxon>Bacillati</taxon>
        <taxon>Actinomycetota</taxon>
        <taxon>Actinomycetes</taxon>
        <taxon>Geodermatophilales</taxon>
        <taxon>Geodermatophilaceae</taxon>
        <taxon>Geodermatophilus</taxon>
    </lineage>
</organism>
<dbReference type="SUPFAM" id="SSF51735">
    <property type="entry name" value="NAD(P)-binding Rossmann-fold domains"/>
    <property type="match status" value="1"/>
</dbReference>
<dbReference type="Proteomes" id="UP000199152">
    <property type="component" value="Unassembled WGS sequence"/>
</dbReference>
<evidence type="ECO:0000313" key="3">
    <source>
        <dbReference type="Proteomes" id="UP000199152"/>
    </source>
</evidence>
<dbReference type="RefSeq" id="WP_091323529.1">
    <property type="nucleotide sequence ID" value="NZ_FOSW01000004.1"/>
</dbReference>
<reference evidence="2 3" key="1">
    <citation type="submission" date="2016-10" db="EMBL/GenBank/DDBJ databases">
        <authorList>
            <person name="de Groot N.N."/>
        </authorList>
    </citation>
    <scope>NUCLEOTIDE SEQUENCE [LARGE SCALE GENOMIC DNA]</scope>
    <source>
        <strain evidence="2 3">DSM 45317</strain>
    </source>
</reference>
<dbReference type="EMBL" id="FOSW01000004">
    <property type="protein sequence ID" value="SFK92983.1"/>
    <property type="molecule type" value="Genomic_DNA"/>
</dbReference>
<keyword evidence="3" id="KW-1185">Reference proteome</keyword>
<protein>
    <submittedName>
        <fullName evidence="2">UDP-glucose 4-epimerase</fullName>
    </submittedName>
</protein>
<feature type="domain" description="NAD-dependent epimerase/dehydratase" evidence="1">
    <location>
        <begin position="34"/>
        <end position="261"/>
    </location>
</feature>
<dbReference type="InterPro" id="IPR001509">
    <property type="entry name" value="Epimerase_deHydtase"/>
</dbReference>
<dbReference type="InterPro" id="IPR036291">
    <property type="entry name" value="NAD(P)-bd_dom_sf"/>
</dbReference>
<dbReference type="PANTHER" id="PTHR43245">
    <property type="entry name" value="BIFUNCTIONAL POLYMYXIN RESISTANCE PROTEIN ARNA"/>
    <property type="match status" value="1"/>
</dbReference>
<dbReference type="STRING" id="504800.SAMN04488085_104402"/>
<dbReference type="InParanoid" id="A0A1I4DIR7"/>
<dbReference type="Pfam" id="PF01370">
    <property type="entry name" value="Epimerase"/>
    <property type="match status" value="1"/>
</dbReference>